<proteinExistence type="predicted"/>
<accession>A0A1W0WY90</accession>
<feature type="region of interest" description="Disordered" evidence="1">
    <location>
        <begin position="1"/>
        <end position="46"/>
    </location>
</feature>
<dbReference type="Proteomes" id="UP000192578">
    <property type="component" value="Unassembled WGS sequence"/>
</dbReference>
<gene>
    <name evidence="2" type="ORF">BV898_05729</name>
</gene>
<feature type="compositionally biased region" description="Basic and acidic residues" evidence="1">
    <location>
        <begin position="265"/>
        <end position="280"/>
    </location>
</feature>
<reference evidence="3" key="1">
    <citation type="submission" date="2017-01" db="EMBL/GenBank/DDBJ databases">
        <title>Comparative genomics of anhydrobiosis in the tardigrade Hypsibius dujardini.</title>
        <authorList>
            <person name="Yoshida Y."/>
            <person name="Koutsovoulos G."/>
            <person name="Laetsch D."/>
            <person name="Stevens L."/>
            <person name="Kumar S."/>
            <person name="Horikawa D."/>
            <person name="Ishino K."/>
            <person name="Komine S."/>
            <person name="Tomita M."/>
            <person name="Blaxter M."/>
            <person name="Arakawa K."/>
        </authorList>
    </citation>
    <scope>NUCLEOTIDE SEQUENCE [LARGE SCALE GENOMIC DNA]</scope>
    <source>
        <strain evidence="3">Z151</strain>
    </source>
</reference>
<keyword evidence="3" id="KW-1185">Reference proteome</keyword>
<evidence type="ECO:0000313" key="2">
    <source>
        <dbReference type="EMBL" id="OQV20171.1"/>
    </source>
</evidence>
<comment type="caution">
    <text evidence="2">The sequence shown here is derived from an EMBL/GenBank/DDBJ whole genome shotgun (WGS) entry which is preliminary data.</text>
</comment>
<dbReference type="AlphaFoldDB" id="A0A1W0WY90"/>
<protein>
    <submittedName>
        <fullName evidence="2">Uncharacterized protein</fullName>
    </submittedName>
</protein>
<evidence type="ECO:0000256" key="1">
    <source>
        <dbReference type="SAM" id="MobiDB-lite"/>
    </source>
</evidence>
<dbReference type="EMBL" id="MTYJ01000032">
    <property type="protein sequence ID" value="OQV20171.1"/>
    <property type="molecule type" value="Genomic_DNA"/>
</dbReference>
<sequence>MPSGRSKLSAAKSLPDLHRSGLRMPASVGGGTAGKPAVKSIKASRKTVRKPPILPYREDQYSSKVLTGTWQERRSTDHLPKVPFQDAYMLDVKPDVGRVKTTEVTTYQKNYLPGQAKMNAAIESSYRDGKEERTKNKKAFHSETTDDVYHPAEGTTLHDQGAAWHSLYHQSYTLRNPKGAAGSIQLAAVGAPEVKYGLWEKHLSKWAKMEADSNIMWKSTYQTIKMGYPVRVVDKSVPPDERRFLYSQWRTQEGNVVIGNPHAEAQKEMDSSVSSRHERPAAATATTAKEKYRHGNR</sequence>
<feature type="region of interest" description="Disordered" evidence="1">
    <location>
        <begin position="265"/>
        <end position="297"/>
    </location>
</feature>
<organism evidence="2 3">
    <name type="scientific">Hypsibius exemplaris</name>
    <name type="common">Freshwater tardigrade</name>
    <dbReference type="NCBI Taxonomy" id="2072580"/>
    <lineage>
        <taxon>Eukaryota</taxon>
        <taxon>Metazoa</taxon>
        <taxon>Ecdysozoa</taxon>
        <taxon>Tardigrada</taxon>
        <taxon>Eutardigrada</taxon>
        <taxon>Parachela</taxon>
        <taxon>Hypsibioidea</taxon>
        <taxon>Hypsibiidae</taxon>
        <taxon>Hypsibius</taxon>
    </lineage>
</organism>
<name>A0A1W0WY90_HYPEX</name>
<dbReference type="OrthoDB" id="10502584at2759"/>
<evidence type="ECO:0000313" key="3">
    <source>
        <dbReference type="Proteomes" id="UP000192578"/>
    </source>
</evidence>